<organism evidence="1 2">
    <name type="scientific">Piscirickettsia litoralis</name>
    <dbReference type="NCBI Taxonomy" id="1891921"/>
    <lineage>
        <taxon>Bacteria</taxon>
        <taxon>Pseudomonadati</taxon>
        <taxon>Pseudomonadota</taxon>
        <taxon>Gammaproteobacteria</taxon>
        <taxon>Thiotrichales</taxon>
        <taxon>Piscirickettsiaceae</taxon>
        <taxon>Piscirickettsia</taxon>
    </lineage>
</organism>
<keyword evidence="2" id="KW-1185">Reference proteome</keyword>
<comment type="caution">
    <text evidence="1">The sequence shown here is derived from an EMBL/GenBank/DDBJ whole genome shotgun (WGS) entry which is preliminary data.</text>
</comment>
<reference evidence="1 2" key="1">
    <citation type="submission" date="2016-08" db="EMBL/GenBank/DDBJ databases">
        <title>Draft genome sequence of Candidatus Piscirickettsia litoralis, from seawater.</title>
        <authorList>
            <person name="Wan X."/>
            <person name="Lee A.J."/>
            <person name="Hou S."/>
            <person name="Donachie S.P."/>
        </authorList>
    </citation>
    <scope>NUCLEOTIDE SEQUENCE [LARGE SCALE GENOMIC DNA]</scope>
    <source>
        <strain evidence="1 2">Y2</strain>
    </source>
</reference>
<dbReference type="RefSeq" id="WP_069314149.1">
    <property type="nucleotide sequence ID" value="NZ_MDTU01000003.1"/>
</dbReference>
<evidence type="ECO:0000313" key="1">
    <source>
        <dbReference type="EMBL" id="ODN41356.1"/>
    </source>
</evidence>
<accession>A0ABX2ZXL3</accession>
<dbReference type="EMBL" id="MDTU01000003">
    <property type="protein sequence ID" value="ODN41356.1"/>
    <property type="molecule type" value="Genomic_DNA"/>
</dbReference>
<protein>
    <submittedName>
        <fullName evidence="1">Uncharacterized protein</fullName>
    </submittedName>
</protein>
<name>A0ABX2ZXL3_9GAMM</name>
<sequence length="90" mass="10222">MLDQTKNLTRAERRKREAMLRSKQVLRWHVIADYEVGEEVTEVEFIIKAAPKDAITLATAKVAELVQSDYGADRVGPDKLNVKRFVPLSP</sequence>
<evidence type="ECO:0000313" key="2">
    <source>
        <dbReference type="Proteomes" id="UP000094329"/>
    </source>
</evidence>
<proteinExistence type="predicted"/>
<gene>
    <name evidence="1" type="ORF">BGC07_16425</name>
</gene>
<dbReference type="Proteomes" id="UP000094329">
    <property type="component" value="Unassembled WGS sequence"/>
</dbReference>